<proteinExistence type="predicted"/>
<sequence length="124" mass="14029">MPSHHDAWLRRQQSRWLQPDGGRWIRPDAARFLPPGADVEKAFPALAPKYNPNQPRVPAGNSDGGNGRMAAQEEVVSVSFRLRRATTRSTVCNFPVIGRRLKNRRKFRLPSASQRNDRSILSAE</sequence>
<dbReference type="RefSeq" id="WP_141381887.1">
    <property type="nucleotide sequence ID" value="NZ_BJNF01000002.1"/>
</dbReference>
<dbReference type="AlphaFoldDB" id="A0A4Y3W5L1"/>
<reference evidence="2 3" key="1">
    <citation type="submission" date="2019-06" db="EMBL/GenBank/DDBJ databases">
        <title>Whole genome shotgun sequence of Nitrobacter winogradskyi NBRC 14297.</title>
        <authorList>
            <person name="Hosoyama A."/>
            <person name="Uohara A."/>
            <person name="Ohji S."/>
            <person name="Ichikawa N."/>
        </authorList>
    </citation>
    <scope>NUCLEOTIDE SEQUENCE [LARGE SCALE GENOMIC DNA]</scope>
    <source>
        <strain evidence="2 3">NBRC 14297</strain>
    </source>
</reference>
<evidence type="ECO:0000313" key="2">
    <source>
        <dbReference type="EMBL" id="GEC14322.1"/>
    </source>
</evidence>
<gene>
    <name evidence="2" type="ORF">NWI01_02140</name>
</gene>
<comment type="caution">
    <text evidence="2">The sequence shown here is derived from an EMBL/GenBank/DDBJ whole genome shotgun (WGS) entry which is preliminary data.</text>
</comment>
<name>A0A4Y3W5L1_NITWI</name>
<accession>A0A4Y3W5L1</accession>
<dbReference type="OrthoDB" id="7917007at2"/>
<evidence type="ECO:0000256" key="1">
    <source>
        <dbReference type="SAM" id="MobiDB-lite"/>
    </source>
</evidence>
<evidence type="ECO:0000313" key="3">
    <source>
        <dbReference type="Proteomes" id="UP000318825"/>
    </source>
</evidence>
<protein>
    <submittedName>
        <fullName evidence="2">Uncharacterized protein</fullName>
    </submittedName>
</protein>
<feature type="region of interest" description="Disordered" evidence="1">
    <location>
        <begin position="46"/>
        <end position="70"/>
    </location>
</feature>
<organism evidence="2 3">
    <name type="scientific">Nitrobacter winogradskyi</name>
    <name type="common">Nitrobacter agilis</name>
    <dbReference type="NCBI Taxonomy" id="913"/>
    <lineage>
        <taxon>Bacteria</taxon>
        <taxon>Pseudomonadati</taxon>
        <taxon>Pseudomonadota</taxon>
        <taxon>Alphaproteobacteria</taxon>
        <taxon>Hyphomicrobiales</taxon>
        <taxon>Nitrobacteraceae</taxon>
        <taxon>Nitrobacter</taxon>
    </lineage>
</organism>
<dbReference type="Proteomes" id="UP000318825">
    <property type="component" value="Unassembled WGS sequence"/>
</dbReference>
<dbReference type="EMBL" id="BJNF01000002">
    <property type="protein sequence ID" value="GEC14322.1"/>
    <property type="molecule type" value="Genomic_DNA"/>
</dbReference>